<proteinExistence type="predicted"/>
<name>A0AAV7QR79_PLEWA</name>
<reference evidence="1" key="1">
    <citation type="journal article" date="2022" name="bioRxiv">
        <title>Sequencing and chromosome-scale assembly of the giantPleurodeles waltlgenome.</title>
        <authorList>
            <person name="Brown T."/>
            <person name="Elewa A."/>
            <person name="Iarovenko S."/>
            <person name="Subramanian E."/>
            <person name="Araus A.J."/>
            <person name="Petzold A."/>
            <person name="Susuki M."/>
            <person name="Suzuki K.-i.T."/>
            <person name="Hayashi T."/>
            <person name="Toyoda A."/>
            <person name="Oliveira C."/>
            <person name="Osipova E."/>
            <person name="Leigh N.D."/>
            <person name="Simon A."/>
            <person name="Yun M.H."/>
        </authorList>
    </citation>
    <scope>NUCLEOTIDE SEQUENCE</scope>
    <source>
        <strain evidence="1">20211129_DDA</strain>
        <tissue evidence="1">Liver</tissue>
    </source>
</reference>
<comment type="caution">
    <text evidence="1">The sequence shown here is derived from an EMBL/GenBank/DDBJ whole genome shotgun (WGS) entry which is preliminary data.</text>
</comment>
<dbReference type="Proteomes" id="UP001066276">
    <property type="component" value="Chromosome 6"/>
</dbReference>
<gene>
    <name evidence="1" type="ORF">NDU88_008626</name>
</gene>
<evidence type="ECO:0000313" key="2">
    <source>
        <dbReference type="Proteomes" id="UP001066276"/>
    </source>
</evidence>
<accession>A0AAV7QR79</accession>
<protein>
    <submittedName>
        <fullName evidence="1">Uncharacterized protein</fullName>
    </submittedName>
</protein>
<sequence length="173" mass="18824">MPTPSCAAPHHKLATREVGVTSHVCDTPPFSQLFAPLIWHHTCTSEAHLWRAAACGNTVAHSVHRAVGMPRGLRRPNGGLKRCNPMLEEGKRQFAKPLQAGSTASWLTPTVRHSNPVFSAIPNKRLLEEALSFLIASPRLVESNFPHRTGSTCGGLIHLTRSFESSPLLPTSN</sequence>
<evidence type="ECO:0000313" key="1">
    <source>
        <dbReference type="EMBL" id="KAJ1142299.1"/>
    </source>
</evidence>
<organism evidence="1 2">
    <name type="scientific">Pleurodeles waltl</name>
    <name type="common">Iberian ribbed newt</name>
    <dbReference type="NCBI Taxonomy" id="8319"/>
    <lineage>
        <taxon>Eukaryota</taxon>
        <taxon>Metazoa</taxon>
        <taxon>Chordata</taxon>
        <taxon>Craniata</taxon>
        <taxon>Vertebrata</taxon>
        <taxon>Euteleostomi</taxon>
        <taxon>Amphibia</taxon>
        <taxon>Batrachia</taxon>
        <taxon>Caudata</taxon>
        <taxon>Salamandroidea</taxon>
        <taxon>Salamandridae</taxon>
        <taxon>Pleurodelinae</taxon>
        <taxon>Pleurodeles</taxon>
    </lineage>
</organism>
<keyword evidence="2" id="KW-1185">Reference proteome</keyword>
<dbReference type="EMBL" id="JANPWB010000010">
    <property type="protein sequence ID" value="KAJ1142299.1"/>
    <property type="molecule type" value="Genomic_DNA"/>
</dbReference>
<dbReference type="AlphaFoldDB" id="A0AAV7QR79"/>